<dbReference type="SUPFAM" id="SSF48024">
    <property type="entry name" value="N-terminal domain of DnaB helicase"/>
    <property type="match status" value="1"/>
</dbReference>
<dbReference type="PROSITE" id="PS51199">
    <property type="entry name" value="SF4_HELICASE"/>
    <property type="match status" value="1"/>
</dbReference>
<evidence type="ECO:0000313" key="16">
    <source>
        <dbReference type="EMBL" id="KYF95297.1"/>
    </source>
</evidence>
<evidence type="ECO:0000256" key="3">
    <source>
        <dbReference type="ARBA" id="ARBA00022705"/>
    </source>
</evidence>
<evidence type="ECO:0000256" key="7">
    <source>
        <dbReference type="ARBA" id="ARBA00022840"/>
    </source>
</evidence>
<keyword evidence="3 13" id="KW-0235">DNA replication</keyword>
<evidence type="ECO:0000256" key="8">
    <source>
        <dbReference type="ARBA" id="ARBA00023125"/>
    </source>
</evidence>
<reference evidence="16 17" key="1">
    <citation type="submission" date="2014-02" db="EMBL/GenBank/DDBJ databases">
        <title>The small core and large imbalanced accessory genome model reveals a collaborative survival strategy of Sorangium cellulosum strains in nature.</title>
        <authorList>
            <person name="Han K."/>
            <person name="Peng R."/>
            <person name="Blom J."/>
            <person name="Li Y.-Z."/>
        </authorList>
    </citation>
    <scope>NUCLEOTIDE SEQUENCE [LARGE SCALE GENOMIC DNA]</scope>
    <source>
        <strain evidence="16 17">So0011-07</strain>
    </source>
</reference>
<sequence length="500" mass="55062">MMRMMERRGQRPQRIEPPIVAGRVPPHDLDAEAAVLSAILLHRDALDRVLEILKAEHFYSEANSRIYEGAQELAAAGTPIDIVSVASWLRDRERLVQVGGAAYLAQLADATPAVAHVAAHARVVYEKWRVRQLIATCQRVAAEGYGDVGVVQEFIDGAEQAVYQLARTPQGTSTQPIAQVLKAAFEQITAAAERGDRITGISTGYEKLDAKTAGLHDGDLSIIAARPGMGKTSFVLNLAVNVASPRTVSSPGPDQAGHGIERHEPGFGAAIFSLEMPREQLATRMVCCEGRVDLGRLRQGFLQPDDWRRLTEAASFLSTLPIWVDDTPAITLLELRAKVRRIQAEYDRPPSDGHSGRRVGLVVIDYLQLMKGRDGVSSREQEISEISRGLKQLAKELKVAVIALSQLNRAVETRTTKDKRPQLSDLRESGAIEQDADNIMFIYRDEYYNPETTNHKGIAEIIVAKQRNGPTGKVLTRFTASCTRFDNLAPGDYPEMVDDE</sequence>
<evidence type="ECO:0000256" key="10">
    <source>
        <dbReference type="ARBA" id="ARBA00044932"/>
    </source>
</evidence>
<dbReference type="InterPro" id="IPR007693">
    <property type="entry name" value="DNA_helicase_DnaB-like_N"/>
</dbReference>
<dbReference type="InterPro" id="IPR007694">
    <property type="entry name" value="DNA_helicase_DnaB-like_C"/>
</dbReference>
<organism evidence="16 17">
    <name type="scientific">Sorangium cellulosum</name>
    <name type="common">Polyangium cellulosum</name>
    <dbReference type="NCBI Taxonomy" id="56"/>
    <lineage>
        <taxon>Bacteria</taxon>
        <taxon>Pseudomonadati</taxon>
        <taxon>Myxococcota</taxon>
        <taxon>Polyangia</taxon>
        <taxon>Polyangiales</taxon>
        <taxon>Polyangiaceae</taxon>
        <taxon>Sorangium</taxon>
    </lineage>
</organism>
<evidence type="ECO:0000256" key="2">
    <source>
        <dbReference type="ARBA" id="ARBA00022515"/>
    </source>
</evidence>
<evidence type="ECO:0000256" key="12">
    <source>
        <dbReference type="NCBIfam" id="TIGR00665"/>
    </source>
</evidence>
<keyword evidence="8 13" id="KW-0238">DNA-binding</keyword>
<dbReference type="Gene3D" id="3.40.50.300">
    <property type="entry name" value="P-loop containing nucleotide triphosphate hydrolases"/>
    <property type="match status" value="1"/>
</dbReference>
<keyword evidence="4 13" id="KW-0547">Nucleotide-binding</keyword>
<dbReference type="GO" id="GO:0005829">
    <property type="term" value="C:cytosol"/>
    <property type="evidence" value="ECO:0007669"/>
    <property type="project" value="TreeGrafter"/>
</dbReference>
<comment type="function">
    <text evidence="10 13">The main replicative DNA helicase, it participates in initiation and elongation during chromosome replication. Travels ahead of the DNA replisome, separating dsDNA into templates for DNA synthesis. A processive ATP-dependent 5'-3' DNA helicase it has DNA-dependent ATPase activity.</text>
</comment>
<dbReference type="FunFam" id="1.10.860.10:FF:000001">
    <property type="entry name" value="Replicative DNA helicase"/>
    <property type="match status" value="1"/>
</dbReference>
<comment type="catalytic activity">
    <reaction evidence="11 13">
        <text>ATP + H2O = ADP + phosphate + H(+)</text>
        <dbReference type="Rhea" id="RHEA:13065"/>
        <dbReference type="ChEBI" id="CHEBI:15377"/>
        <dbReference type="ChEBI" id="CHEBI:15378"/>
        <dbReference type="ChEBI" id="CHEBI:30616"/>
        <dbReference type="ChEBI" id="CHEBI:43474"/>
        <dbReference type="ChEBI" id="CHEBI:456216"/>
        <dbReference type="EC" id="5.6.2.3"/>
    </reaction>
</comment>
<evidence type="ECO:0000256" key="11">
    <source>
        <dbReference type="ARBA" id="ARBA00048954"/>
    </source>
</evidence>
<evidence type="ECO:0000256" key="9">
    <source>
        <dbReference type="ARBA" id="ARBA00023235"/>
    </source>
</evidence>
<dbReference type="GO" id="GO:0006269">
    <property type="term" value="P:DNA replication, synthesis of primer"/>
    <property type="evidence" value="ECO:0007669"/>
    <property type="project" value="UniProtKB-UniRule"/>
</dbReference>
<dbReference type="CDD" id="cd00984">
    <property type="entry name" value="DnaB_C"/>
    <property type="match status" value="1"/>
</dbReference>
<dbReference type="GO" id="GO:0016887">
    <property type="term" value="F:ATP hydrolysis activity"/>
    <property type="evidence" value="ECO:0007669"/>
    <property type="project" value="RHEA"/>
</dbReference>
<dbReference type="Pfam" id="PF03796">
    <property type="entry name" value="DnaB_C"/>
    <property type="match status" value="1"/>
</dbReference>
<dbReference type="InterPro" id="IPR007692">
    <property type="entry name" value="DNA_helicase_DnaB"/>
</dbReference>
<keyword evidence="6 13" id="KW-0347">Helicase</keyword>
<dbReference type="Proteomes" id="UP000075635">
    <property type="component" value="Unassembled WGS sequence"/>
</dbReference>
<dbReference type="NCBIfam" id="TIGR00665">
    <property type="entry name" value="DnaB"/>
    <property type="match status" value="1"/>
</dbReference>
<dbReference type="Pfam" id="PF00772">
    <property type="entry name" value="DnaB"/>
    <property type="match status" value="1"/>
</dbReference>
<dbReference type="InterPro" id="IPR036185">
    <property type="entry name" value="DNA_heli_DnaB-like_N_sf"/>
</dbReference>
<accession>A0A150SSX0</accession>
<evidence type="ECO:0000256" key="1">
    <source>
        <dbReference type="ARBA" id="ARBA00008428"/>
    </source>
</evidence>
<dbReference type="EC" id="5.6.2.3" evidence="12 13"/>
<dbReference type="Gene3D" id="1.10.860.10">
    <property type="entry name" value="DNAb Helicase, Chain A"/>
    <property type="match status" value="1"/>
</dbReference>
<proteinExistence type="inferred from homology"/>
<dbReference type="InterPro" id="IPR027417">
    <property type="entry name" value="P-loop_NTPase"/>
</dbReference>
<dbReference type="GO" id="GO:0005524">
    <property type="term" value="F:ATP binding"/>
    <property type="evidence" value="ECO:0007669"/>
    <property type="project" value="UniProtKB-UniRule"/>
</dbReference>
<comment type="caution">
    <text evidence="16">The sequence shown here is derived from an EMBL/GenBank/DDBJ whole genome shotgun (WGS) entry which is preliminary data.</text>
</comment>
<evidence type="ECO:0000259" key="15">
    <source>
        <dbReference type="PROSITE" id="PS51199"/>
    </source>
</evidence>
<dbReference type="GO" id="GO:0043139">
    <property type="term" value="F:5'-3' DNA helicase activity"/>
    <property type="evidence" value="ECO:0007669"/>
    <property type="project" value="UniProtKB-EC"/>
</dbReference>
<comment type="similarity">
    <text evidence="1 13">Belongs to the helicase family. DnaB subfamily.</text>
</comment>
<evidence type="ECO:0000313" key="17">
    <source>
        <dbReference type="Proteomes" id="UP000075635"/>
    </source>
</evidence>
<keyword evidence="7 13" id="KW-0067">ATP-binding</keyword>
<dbReference type="AlphaFoldDB" id="A0A150SSX0"/>
<dbReference type="GO" id="GO:0003677">
    <property type="term" value="F:DNA binding"/>
    <property type="evidence" value="ECO:0007669"/>
    <property type="project" value="UniProtKB-UniRule"/>
</dbReference>
<evidence type="ECO:0000256" key="13">
    <source>
        <dbReference type="RuleBase" id="RU362085"/>
    </source>
</evidence>
<name>A0A150SSX0_SORCE</name>
<dbReference type="PANTHER" id="PTHR30153:SF2">
    <property type="entry name" value="REPLICATIVE DNA HELICASE"/>
    <property type="match status" value="1"/>
</dbReference>
<dbReference type="SUPFAM" id="SSF52540">
    <property type="entry name" value="P-loop containing nucleoside triphosphate hydrolases"/>
    <property type="match status" value="1"/>
</dbReference>
<dbReference type="GO" id="GO:1990077">
    <property type="term" value="C:primosome complex"/>
    <property type="evidence" value="ECO:0007669"/>
    <property type="project" value="UniProtKB-UniRule"/>
</dbReference>
<evidence type="ECO:0000256" key="14">
    <source>
        <dbReference type="SAM" id="MobiDB-lite"/>
    </source>
</evidence>
<evidence type="ECO:0000256" key="6">
    <source>
        <dbReference type="ARBA" id="ARBA00022806"/>
    </source>
</evidence>
<keyword evidence="9" id="KW-0413">Isomerase</keyword>
<evidence type="ECO:0000256" key="4">
    <source>
        <dbReference type="ARBA" id="ARBA00022741"/>
    </source>
</evidence>
<feature type="domain" description="SF4 helicase" evidence="15">
    <location>
        <begin position="194"/>
        <end position="492"/>
    </location>
</feature>
<dbReference type="InterPro" id="IPR016136">
    <property type="entry name" value="DNA_helicase_N/primase_C"/>
</dbReference>
<dbReference type="PANTHER" id="PTHR30153">
    <property type="entry name" value="REPLICATIVE DNA HELICASE DNAB"/>
    <property type="match status" value="1"/>
</dbReference>
<gene>
    <name evidence="16" type="ORF">BE17_14430</name>
</gene>
<protein>
    <recommendedName>
        <fullName evidence="12 13">Replicative DNA helicase</fullName>
        <ecNumber evidence="12 13">5.6.2.3</ecNumber>
    </recommendedName>
</protein>
<feature type="region of interest" description="Disordered" evidence="14">
    <location>
        <begin position="1"/>
        <end position="21"/>
    </location>
</feature>
<keyword evidence="2 13" id="KW-0639">Primosome</keyword>
<evidence type="ECO:0000256" key="5">
    <source>
        <dbReference type="ARBA" id="ARBA00022801"/>
    </source>
</evidence>
<dbReference type="EMBL" id="JEMB01000652">
    <property type="protein sequence ID" value="KYF95297.1"/>
    <property type="molecule type" value="Genomic_DNA"/>
</dbReference>
<keyword evidence="5 13" id="KW-0378">Hydrolase</keyword>